<proteinExistence type="inferred from homology"/>
<dbReference type="Pfam" id="PF00685">
    <property type="entry name" value="Sulfotransfer_1"/>
    <property type="match status" value="1"/>
</dbReference>
<gene>
    <name evidence="4" type="ORF">GWK09_13400</name>
</gene>
<dbReference type="AlphaFoldDB" id="A0A6P0UFW9"/>
<comment type="caution">
    <text evidence="4">The sequence shown here is derived from an EMBL/GenBank/DDBJ whole genome shotgun (WGS) entry which is preliminary data.</text>
</comment>
<name>A0A6P0UFW9_9FLAO</name>
<dbReference type="RefSeq" id="WP_163693978.1">
    <property type="nucleotide sequence ID" value="NZ_FXTW01000003.1"/>
</dbReference>
<evidence type="ECO:0000256" key="2">
    <source>
        <dbReference type="ARBA" id="ARBA00022679"/>
    </source>
</evidence>
<accession>A0A6P0UFW9</accession>
<organism evidence="4 5">
    <name type="scientific">Muriicola jejuensis</name>
    <dbReference type="NCBI Taxonomy" id="504488"/>
    <lineage>
        <taxon>Bacteria</taxon>
        <taxon>Pseudomonadati</taxon>
        <taxon>Bacteroidota</taxon>
        <taxon>Flavobacteriia</taxon>
        <taxon>Flavobacteriales</taxon>
        <taxon>Flavobacteriaceae</taxon>
        <taxon>Muriicola</taxon>
    </lineage>
</organism>
<dbReference type="Gene3D" id="3.40.50.300">
    <property type="entry name" value="P-loop containing nucleotide triphosphate hydrolases"/>
    <property type="match status" value="1"/>
</dbReference>
<comment type="similarity">
    <text evidence="1">Belongs to the sulfotransferase 1 family.</text>
</comment>
<dbReference type="SUPFAM" id="SSF52540">
    <property type="entry name" value="P-loop containing nucleoside triphosphate hydrolases"/>
    <property type="match status" value="1"/>
</dbReference>
<evidence type="ECO:0000256" key="1">
    <source>
        <dbReference type="ARBA" id="ARBA00005771"/>
    </source>
</evidence>
<keyword evidence="2" id="KW-0808">Transferase</keyword>
<evidence type="ECO:0000313" key="5">
    <source>
        <dbReference type="Proteomes" id="UP000468443"/>
    </source>
</evidence>
<dbReference type="Proteomes" id="UP000468443">
    <property type="component" value="Unassembled WGS sequence"/>
</dbReference>
<dbReference type="InterPro" id="IPR000863">
    <property type="entry name" value="Sulfotransferase_dom"/>
</dbReference>
<sequence>MKKIIIAGYPKSGNTWLTRLTATLADCPVKGFLYSDHQEIAVEGTDRISKYGVFKSHHQYQELRNEDVSTAKIIYVIRDPRDIAISGRNFFSVQPYTFKNIEWPTKNLFLKIINPFKIVSNKIINKLLLKKEMNKAVLFGNKKIHYWCRISWKSHITPYLENPDILIVKYESLLTNPFHEAKRIIDYIGINKTDKEIIDDVQSQSFKKKKTQFINQEQIGKASFLRSGKKEQWKSVLSKKENLKFVDILKNELIELGYELEN</sequence>
<reference evidence="4 5" key="1">
    <citation type="submission" date="2020-01" db="EMBL/GenBank/DDBJ databases">
        <title>Muriicola jejuensis KCTC 22299.</title>
        <authorList>
            <person name="Wang G."/>
        </authorList>
    </citation>
    <scope>NUCLEOTIDE SEQUENCE [LARGE SCALE GENOMIC DNA]</scope>
    <source>
        <strain evidence="4 5">KCTC 22299</strain>
    </source>
</reference>
<keyword evidence="5" id="KW-1185">Reference proteome</keyword>
<dbReference type="GO" id="GO:0008146">
    <property type="term" value="F:sulfotransferase activity"/>
    <property type="evidence" value="ECO:0007669"/>
    <property type="project" value="InterPro"/>
</dbReference>
<evidence type="ECO:0000259" key="3">
    <source>
        <dbReference type="Pfam" id="PF00685"/>
    </source>
</evidence>
<protein>
    <recommendedName>
        <fullName evidence="3">Sulfotransferase domain-containing protein</fullName>
    </recommendedName>
</protein>
<feature type="domain" description="Sulfotransferase" evidence="3">
    <location>
        <begin position="2"/>
        <end position="253"/>
    </location>
</feature>
<dbReference type="PANTHER" id="PTHR11783">
    <property type="entry name" value="SULFOTRANSFERASE SULT"/>
    <property type="match status" value="1"/>
</dbReference>
<evidence type="ECO:0000313" key="4">
    <source>
        <dbReference type="EMBL" id="NER11522.1"/>
    </source>
</evidence>
<dbReference type="InterPro" id="IPR027417">
    <property type="entry name" value="P-loop_NTPase"/>
</dbReference>
<dbReference type="EMBL" id="JAABOP010000005">
    <property type="protein sequence ID" value="NER11522.1"/>
    <property type="molecule type" value="Genomic_DNA"/>
</dbReference>